<evidence type="ECO:0000313" key="3">
    <source>
        <dbReference type="EMBL" id="CEM41064.1"/>
    </source>
</evidence>
<sequence length="1230" mass="135608">MTSLPVLLLLQVILVCCSAETFQLLKTSAFLPLHLTRFTPLNKVSPVKLRASDGDGNGNEDLPSLDDDFFSSVEPDGGSSGTRSSPSRNNKSVVGGWRAKQRRERGSGGKDRNGPVSRPVPNIRLSEASQKLASGGDFQTVAWGDDDTEEPLSYGGGQGGVGWKGGGEFSRGGHRFSWQQPTQEQRDDFGMQGGGLMGDGVDDLFRPSLDSGLDDVLLGDFGGDDLDSVDKRMDHRRRGGGGRRRGGGRGDQFGTLQGILGFDDVDRSSLSQGLPLDESLAAELQKELATFESGGERPDSVLRGGRWAIGGDAGRGGGEKEKGQPGGLFGDVKEGSLASRLGSLWGEEEDGEGERTFQSFVAGNRERRKDQKVAKEKKDETLKLEENENGEREEKGEEGGEGPKWEDFQDLWDEMGNDKGGGLFGDEGKEETEGLFGDERGETVDFEDKDGAMTRGLFGDDEEEGEGLFEDESSLSASWGKTQEKKSKKESWGDPFDMALESEKDTESLWSDDEGLSRSSYPSFLKDGEEEGEDGSSWLRNEERRQQARGGGRESERMGSDMDFSMEREEENNLIDEDGPRNVLAGLLGRFQEPSESRLAEREETQKGGDWGGPPVPSPDSTRRDLTPSNQPRGGGGMYNQNRKATFPLPPPPVDSDPYSPQYRGALPSSSSSSFQPTRRQTYQGGRTDSWKDQRRRPQRDHQFSQRQRGGEREDVQALIAERNEARQKTTQEKAANVLRRWFNSFIEDLDTARHPRILQKRLSILRKRCEDLAQEVPGTSTHLPLHLLLPVVQKLVLWDIEFQDELMGGKGFGQAGQKQKQTDFFTLSPHPSSRLTADFTPVQKAEAQELRSSIKGLIESLFLERFSREGVAISPEDAYWILTFLRRSSPDSLSGSTSESDTQGANTYPTFQLVRQAIIRGGGLAVQMSEEDSEAVESQTKNNHQTETEQPQLAMLTLLELMHFQDRSDAFELILARVADEIQKYKNKGSLSDFPFSGDQLRSLCVYISYAREGFLSEAGLAVLSDTAELLSLAPSESVRPAANLDVVLSLVRARVEPPADLVDSLLEIVRERPEKLQGENVLKILQLQDATGGFLSVSELKAYLQGASPSLKFWSSSGKQERRRLLEGRGGIESIRLISNLLRSAAVEEEAQGEAADETKTDEQPDSLDLVLKGDDEEGEGEGGKQGARVLVKIDLEDLNPLLDLFFKDTQMDTERFRPADVSPDFSS</sequence>
<feature type="region of interest" description="Disordered" evidence="1">
    <location>
        <begin position="1150"/>
        <end position="1189"/>
    </location>
</feature>
<gene>
    <name evidence="3" type="ORF">Cvel_25747</name>
</gene>
<protein>
    <recommendedName>
        <fullName evidence="4">EF-hand domain-containing protein</fullName>
    </recommendedName>
</protein>
<evidence type="ECO:0000256" key="1">
    <source>
        <dbReference type="SAM" id="MobiDB-lite"/>
    </source>
</evidence>
<evidence type="ECO:0000256" key="2">
    <source>
        <dbReference type="SAM" id="SignalP"/>
    </source>
</evidence>
<feature type="compositionally biased region" description="Acidic residues" evidence="1">
    <location>
        <begin position="568"/>
        <end position="577"/>
    </location>
</feature>
<organism evidence="3">
    <name type="scientific">Chromera velia CCMP2878</name>
    <dbReference type="NCBI Taxonomy" id="1169474"/>
    <lineage>
        <taxon>Eukaryota</taxon>
        <taxon>Sar</taxon>
        <taxon>Alveolata</taxon>
        <taxon>Colpodellida</taxon>
        <taxon>Chromeraceae</taxon>
        <taxon>Chromera</taxon>
    </lineage>
</organism>
<feature type="compositionally biased region" description="Basic residues" evidence="1">
    <location>
        <begin position="234"/>
        <end position="247"/>
    </location>
</feature>
<feature type="compositionally biased region" description="Gly residues" evidence="1">
    <location>
        <begin position="307"/>
        <end position="316"/>
    </location>
</feature>
<feature type="compositionally biased region" description="Polar residues" evidence="1">
    <location>
        <begin position="937"/>
        <end position="950"/>
    </location>
</feature>
<evidence type="ECO:0008006" key="4">
    <source>
        <dbReference type="Google" id="ProtNLM"/>
    </source>
</evidence>
<feature type="compositionally biased region" description="Basic and acidic residues" evidence="1">
    <location>
        <begin position="700"/>
        <end position="715"/>
    </location>
</feature>
<feature type="compositionally biased region" description="Basic and acidic residues" evidence="1">
    <location>
        <begin position="593"/>
        <end position="607"/>
    </location>
</feature>
<feature type="region of interest" description="Disordered" evidence="1">
    <location>
        <begin position="930"/>
        <end position="950"/>
    </location>
</feature>
<feature type="region of interest" description="Disordered" evidence="1">
    <location>
        <begin position="229"/>
        <end position="252"/>
    </location>
</feature>
<feature type="compositionally biased region" description="Polar residues" evidence="1">
    <location>
        <begin position="675"/>
        <end position="687"/>
    </location>
</feature>
<feature type="compositionally biased region" description="Basic and acidic residues" evidence="1">
    <location>
        <begin position="540"/>
        <end position="560"/>
    </location>
</feature>
<dbReference type="AlphaFoldDB" id="A0A0G4HB69"/>
<dbReference type="VEuPathDB" id="CryptoDB:Cvel_25747"/>
<feature type="compositionally biased region" description="Basic and acidic residues" evidence="1">
    <location>
        <begin position="364"/>
        <end position="407"/>
    </location>
</feature>
<dbReference type="EMBL" id="CDMZ01002163">
    <property type="protein sequence ID" value="CEM41064.1"/>
    <property type="molecule type" value="Genomic_DNA"/>
</dbReference>
<feature type="region of interest" description="Disordered" evidence="1">
    <location>
        <begin position="292"/>
        <end position="715"/>
    </location>
</feature>
<feature type="compositionally biased region" description="Basic and acidic residues" evidence="1">
    <location>
        <begin position="104"/>
        <end position="113"/>
    </location>
</feature>
<reference evidence="3" key="1">
    <citation type="submission" date="2014-11" db="EMBL/GenBank/DDBJ databases">
        <authorList>
            <person name="Otto D Thomas"/>
            <person name="Naeem Raeece"/>
        </authorList>
    </citation>
    <scope>NUCLEOTIDE SEQUENCE</scope>
</reference>
<name>A0A0G4HB69_9ALVE</name>
<feature type="region of interest" description="Disordered" evidence="1">
    <location>
        <begin position="47"/>
        <end position="122"/>
    </location>
</feature>
<proteinExistence type="predicted"/>
<feature type="compositionally biased region" description="Basic and acidic residues" evidence="1">
    <location>
        <begin position="482"/>
        <end position="492"/>
    </location>
</feature>
<feature type="chain" id="PRO_5005191629" description="EF-hand domain-containing protein" evidence="2">
    <location>
        <begin position="20"/>
        <end position="1230"/>
    </location>
</feature>
<feature type="region of interest" description="Disordered" evidence="1">
    <location>
        <begin position="136"/>
        <end position="161"/>
    </location>
</feature>
<feature type="signal peptide" evidence="2">
    <location>
        <begin position="1"/>
        <end position="19"/>
    </location>
</feature>
<accession>A0A0G4HB69</accession>
<feature type="compositionally biased region" description="Acidic residues" evidence="1">
    <location>
        <begin position="459"/>
        <end position="473"/>
    </location>
</feature>
<keyword evidence="2" id="KW-0732">Signal</keyword>